<comment type="subcellular location">
    <subcellularLocation>
        <location evidence="1">Endomembrane system</location>
        <topology evidence="1">Multi-pass membrane protein</topology>
    </subcellularLocation>
</comment>
<keyword evidence="3 7" id="KW-1133">Transmembrane helix</keyword>
<dbReference type="GO" id="GO:0050479">
    <property type="term" value="F:glyceryl-ether monooxygenase activity"/>
    <property type="evidence" value="ECO:0007669"/>
    <property type="project" value="TreeGrafter"/>
</dbReference>
<protein>
    <submittedName>
        <fullName evidence="9">Sterol desaturase family protein</fullName>
    </submittedName>
</protein>
<evidence type="ECO:0000256" key="7">
    <source>
        <dbReference type="SAM" id="Phobius"/>
    </source>
</evidence>
<gene>
    <name evidence="9" type="ORF">NP554_30035</name>
</gene>
<dbReference type="PANTHER" id="PTHR21624:SF1">
    <property type="entry name" value="ALKYLGLYCEROL MONOOXYGENASE"/>
    <property type="match status" value="1"/>
</dbReference>
<proteinExistence type="predicted"/>
<dbReference type="GO" id="GO:0008610">
    <property type="term" value="P:lipid biosynthetic process"/>
    <property type="evidence" value="ECO:0007669"/>
    <property type="project" value="InterPro"/>
</dbReference>
<evidence type="ECO:0000256" key="6">
    <source>
        <dbReference type="ARBA" id="ARBA00023136"/>
    </source>
</evidence>
<dbReference type="GO" id="GO:0016020">
    <property type="term" value="C:membrane"/>
    <property type="evidence" value="ECO:0007669"/>
    <property type="project" value="GOC"/>
</dbReference>
<sequence>MMNNCLRFMIRWFSYPVIFGGTAGWMIWQLSEGLPYWPSTALIAVVGIILVAMLERLQPFRQSWLADHHDTLTDLLHLIVNLSVIQFTAAVLARLGDWVPDAARTFPTDLPLWCQLLIVAMVLDLSLYGMHRLSHYVPWLWHLHEPHHSAERLYWMNGERRHPLHAAIMAGPGLLVLFAMGTPSSLVATWFGILTVHLAFQHSNLDYSLGWMRNVISVAETHRWHHKREFEDAQVNFGEFLLLWDHLFRTFYAGTDKLGDAQVGLQERDYPTAYGAQLAAPFKRMFQARRTRNTPSARS</sequence>
<evidence type="ECO:0000313" key="9">
    <source>
        <dbReference type="EMBL" id="MDD2116032.1"/>
    </source>
</evidence>
<dbReference type="AlphaFoldDB" id="A0A9X4I3A4"/>
<dbReference type="GO" id="GO:0006643">
    <property type="term" value="P:membrane lipid metabolic process"/>
    <property type="evidence" value="ECO:0007669"/>
    <property type="project" value="TreeGrafter"/>
</dbReference>
<evidence type="ECO:0000259" key="8">
    <source>
        <dbReference type="Pfam" id="PF04116"/>
    </source>
</evidence>
<dbReference type="PANTHER" id="PTHR21624">
    <property type="entry name" value="STEROL DESATURASE-RELATED PROTEIN"/>
    <property type="match status" value="1"/>
</dbReference>
<accession>A0A9X4I3A4</accession>
<dbReference type="Pfam" id="PF04116">
    <property type="entry name" value="FA_hydroxylase"/>
    <property type="match status" value="1"/>
</dbReference>
<dbReference type="InterPro" id="IPR051689">
    <property type="entry name" value="Sterol_desaturase/TMEM195"/>
</dbReference>
<comment type="caution">
    <text evidence="9">The sequence shown here is derived from an EMBL/GenBank/DDBJ whole genome shotgun (WGS) entry which is preliminary data.</text>
</comment>
<name>A0A9X4I3A4_9PSED</name>
<evidence type="ECO:0000256" key="2">
    <source>
        <dbReference type="ARBA" id="ARBA00022692"/>
    </source>
</evidence>
<keyword evidence="2 7" id="KW-0812">Transmembrane</keyword>
<evidence type="ECO:0000256" key="3">
    <source>
        <dbReference type="ARBA" id="ARBA00022989"/>
    </source>
</evidence>
<evidence type="ECO:0000313" key="10">
    <source>
        <dbReference type="Proteomes" id="UP001150728"/>
    </source>
</evidence>
<feature type="transmembrane region" description="Helical" evidence="7">
    <location>
        <begin position="75"/>
        <end position="95"/>
    </location>
</feature>
<dbReference type="GO" id="GO:0005506">
    <property type="term" value="F:iron ion binding"/>
    <property type="evidence" value="ECO:0007669"/>
    <property type="project" value="InterPro"/>
</dbReference>
<dbReference type="RefSeq" id="WP_274121220.1">
    <property type="nucleotide sequence ID" value="NZ_JANIAM010000061.1"/>
</dbReference>
<feature type="transmembrane region" description="Helical" evidence="7">
    <location>
        <begin position="110"/>
        <end position="130"/>
    </location>
</feature>
<organism evidence="9 10">
    <name type="scientific">Pseudomonas asiatica</name>
    <dbReference type="NCBI Taxonomy" id="2219225"/>
    <lineage>
        <taxon>Bacteria</taxon>
        <taxon>Pseudomonadati</taxon>
        <taxon>Pseudomonadota</taxon>
        <taxon>Gammaproteobacteria</taxon>
        <taxon>Pseudomonadales</taxon>
        <taxon>Pseudomonadaceae</taxon>
        <taxon>Pseudomonas</taxon>
    </lineage>
</organism>
<dbReference type="Proteomes" id="UP001150728">
    <property type="component" value="Unassembled WGS sequence"/>
</dbReference>
<feature type="domain" description="Fatty acid hydroxylase" evidence="8">
    <location>
        <begin position="117"/>
        <end position="250"/>
    </location>
</feature>
<evidence type="ECO:0000256" key="5">
    <source>
        <dbReference type="ARBA" id="ARBA00023098"/>
    </source>
</evidence>
<keyword evidence="4" id="KW-0560">Oxidoreductase</keyword>
<dbReference type="GO" id="GO:0012505">
    <property type="term" value="C:endomembrane system"/>
    <property type="evidence" value="ECO:0007669"/>
    <property type="project" value="UniProtKB-SubCell"/>
</dbReference>
<evidence type="ECO:0000256" key="4">
    <source>
        <dbReference type="ARBA" id="ARBA00023002"/>
    </source>
</evidence>
<reference evidence="9" key="1">
    <citation type="submission" date="2022-07" db="EMBL/GenBank/DDBJ databases">
        <title>Multi-strain Analysis of Pseudomonas putida Reveals Metabolic and Genetic Diversity.</title>
        <authorList>
            <person name="Monk J.M."/>
        </authorList>
    </citation>
    <scope>NUCLEOTIDE SEQUENCE</scope>
    <source>
        <strain evidence="9">17633</strain>
    </source>
</reference>
<dbReference type="EMBL" id="JANIAM010000061">
    <property type="protein sequence ID" value="MDD2116032.1"/>
    <property type="molecule type" value="Genomic_DNA"/>
</dbReference>
<feature type="transmembrane region" description="Helical" evidence="7">
    <location>
        <begin position="12"/>
        <end position="30"/>
    </location>
</feature>
<evidence type="ECO:0000256" key="1">
    <source>
        <dbReference type="ARBA" id="ARBA00004127"/>
    </source>
</evidence>
<dbReference type="InterPro" id="IPR006694">
    <property type="entry name" value="Fatty_acid_hydroxylase"/>
</dbReference>
<keyword evidence="5" id="KW-0443">Lipid metabolism</keyword>
<keyword evidence="6 7" id="KW-0472">Membrane</keyword>
<feature type="transmembrane region" description="Helical" evidence="7">
    <location>
        <begin position="36"/>
        <end position="54"/>
    </location>
</feature>